<name>A0ABM8HRF2_9BACT</name>
<reference evidence="1 2" key="2">
    <citation type="journal article" date="2021" name="Int. J. Syst. Evol. Microbiol.">
        <title>Isolation and Polyphasic Characterization of Desulfuromonas versatilis sp. Nov., an Electrogenic Bacteria Capable of Versatile Metabolism Isolated from a Graphene Oxide-Reducing Enrichment Culture.</title>
        <authorList>
            <person name="Xie L."/>
            <person name="Yoshida N."/>
            <person name="Ishii S."/>
            <person name="Meng L."/>
        </authorList>
    </citation>
    <scope>NUCLEOTIDE SEQUENCE [LARGE SCALE GENOMIC DNA]</scope>
    <source>
        <strain evidence="1 2">NIT-T3</strain>
    </source>
</reference>
<evidence type="ECO:0000313" key="1">
    <source>
        <dbReference type="EMBL" id="BCR03039.1"/>
    </source>
</evidence>
<reference evidence="1 2" key="1">
    <citation type="journal article" date="2016" name="C (Basel)">
        <title>Selective Growth of and Electricity Production by Marine Exoelectrogenic Bacteria in Self-Aggregated Hydrogel of Microbially Reduced Graphene Oxide.</title>
        <authorList>
            <person name="Yoshida N."/>
            <person name="Goto Y."/>
            <person name="Miyata Y."/>
        </authorList>
    </citation>
    <scope>NUCLEOTIDE SEQUENCE [LARGE SCALE GENOMIC DNA]</scope>
    <source>
        <strain evidence="1 2">NIT-T3</strain>
    </source>
</reference>
<keyword evidence="2" id="KW-1185">Reference proteome</keyword>
<evidence type="ECO:0000313" key="2">
    <source>
        <dbReference type="Proteomes" id="UP001319827"/>
    </source>
</evidence>
<dbReference type="EMBL" id="AP024355">
    <property type="protein sequence ID" value="BCR03039.1"/>
    <property type="molecule type" value="Genomic_DNA"/>
</dbReference>
<organism evidence="1 2">
    <name type="scientific">Desulfuromonas versatilis</name>
    <dbReference type="NCBI Taxonomy" id="2802975"/>
    <lineage>
        <taxon>Bacteria</taxon>
        <taxon>Pseudomonadati</taxon>
        <taxon>Thermodesulfobacteriota</taxon>
        <taxon>Desulfuromonadia</taxon>
        <taxon>Desulfuromonadales</taxon>
        <taxon>Desulfuromonadaceae</taxon>
        <taxon>Desulfuromonas</taxon>
    </lineage>
</organism>
<dbReference type="Proteomes" id="UP001319827">
    <property type="component" value="Chromosome"/>
</dbReference>
<protein>
    <submittedName>
        <fullName evidence="1">Uncharacterized protein</fullName>
    </submittedName>
</protein>
<gene>
    <name evidence="1" type="ORF">DESUT3_01080</name>
</gene>
<sequence>MRTQEYQNMCQAIGTGKEKFVKHVVTHQIGKVLACHEGEFEVDVAGEHKTWIKENCKEESH</sequence>
<accession>A0ABM8HRF2</accession>
<proteinExistence type="predicted"/>